<name>A0A6I4TPF4_9SPHN</name>
<dbReference type="EMBL" id="WTYJ01000001">
    <property type="protein sequence ID" value="MXO97814.1"/>
    <property type="molecule type" value="Genomic_DNA"/>
</dbReference>
<evidence type="ECO:0000313" key="2">
    <source>
        <dbReference type="EMBL" id="MXO97814.1"/>
    </source>
</evidence>
<sequence length="388" mass="43126">MRIVIPIHSFEPGGVERTGLNLAAEWQRAGEDVVVVLGRDAGATRPTAPQLNYVTRPEPIATHWWETPWMIWCLFLWLRSNRADVLFCAGNTYGIVCVMMKLLLGRRCPPVIAKMSNDLERREMPALGRRFYHLWLRIQGRHFDLVVGMAEPMRDEIAEFMAVPQNRITVIHDPSLTGPQFARLSRMERPARRSDGMHVVSIGRLWSQKNYGVLLQAFAQVRRPADRLTIVGEGPERPRLERLVAELGIADAVDLPGHVHDTAPLLEQGDIFALSSDYEGVPAVIIEALAAAMPIVTTDCSRSMASLVGHGKHGLLVRVGDVAQFADKLDAAREFVVCAPSTRAVAEQFVLDRAASTYLAAMHELSDRDDASAHKVRPDLPARKSSRA</sequence>
<dbReference type="AlphaFoldDB" id="A0A6I4TPF4"/>
<gene>
    <name evidence="2" type="ORF">GRI97_02280</name>
</gene>
<dbReference type="Proteomes" id="UP000469430">
    <property type="component" value="Unassembled WGS sequence"/>
</dbReference>
<dbReference type="PANTHER" id="PTHR12526">
    <property type="entry name" value="GLYCOSYLTRANSFERASE"/>
    <property type="match status" value="1"/>
</dbReference>
<dbReference type="Pfam" id="PF13692">
    <property type="entry name" value="Glyco_trans_1_4"/>
    <property type="match status" value="1"/>
</dbReference>
<feature type="domain" description="Glycosyltransferase subfamily 4-like N-terminal" evidence="1">
    <location>
        <begin position="12"/>
        <end position="172"/>
    </location>
</feature>
<evidence type="ECO:0000259" key="1">
    <source>
        <dbReference type="Pfam" id="PF13439"/>
    </source>
</evidence>
<organism evidence="2 3">
    <name type="scientific">Croceibacterium xixiisoli</name>
    <dbReference type="NCBI Taxonomy" id="1476466"/>
    <lineage>
        <taxon>Bacteria</taxon>
        <taxon>Pseudomonadati</taxon>
        <taxon>Pseudomonadota</taxon>
        <taxon>Alphaproteobacteria</taxon>
        <taxon>Sphingomonadales</taxon>
        <taxon>Erythrobacteraceae</taxon>
        <taxon>Croceibacterium</taxon>
    </lineage>
</organism>
<dbReference type="Pfam" id="PF13439">
    <property type="entry name" value="Glyco_transf_4"/>
    <property type="match status" value="1"/>
</dbReference>
<accession>A0A6I4TPF4</accession>
<dbReference type="GO" id="GO:0016757">
    <property type="term" value="F:glycosyltransferase activity"/>
    <property type="evidence" value="ECO:0007669"/>
    <property type="project" value="UniProtKB-ARBA"/>
</dbReference>
<comment type="caution">
    <text evidence="2">The sequence shown here is derived from an EMBL/GenBank/DDBJ whole genome shotgun (WGS) entry which is preliminary data.</text>
</comment>
<dbReference type="RefSeq" id="WP_161389505.1">
    <property type="nucleotide sequence ID" value="NZ_JBHSCP010000001.1"/>
</dbReference>
<dbReference type="OrthoDB" id="9790710at2"/>
<dbReference type="SUPFAM" id="SSF53756">
    <property type="entry name" value="UDP-Glycosyltransferase/glycogen phosphorylase"/>
    <property type="match status" value="1"/>
</dbReference>
<protein>
    <submittedName>
        <fullName evidence="2">Glycosyltransferase</fullName>
    </submittedName>
</protein>
<keyword evidence="3" id="KW-1185">Reference proteome</keyword>
<reference evidence="2 3" key="1">
    <citation type="submission" date="2019-12" db="EMBL/GenBank/DDBJ databases">
        <title>Genomic-based taxomic classification of the family Erythrobacteraceae.</title>
        <authorList>
            <person name="Xu L."/>
        </authorList>
    </citation>
    <scope>NUCLEOTIDE SEQUENCE [LARGE SCALE GENOMIC DNA]</scope>
    <source>
        <strain evidence="2 3">S36</strain>
    </source>
</reference>
<keyword evidence="2" id="KW-0808">Transferase</keyword>
<dbReference type="InterPro" id="IPR028098">
    <property type="entry name" value="Glyco_trans_4-like_N"/>
</dbReference>
<evidence type="ECO:0000313" key="3">
    <source>
        <dbReference type="Proteomes" id="UP000469430"/>
    </source>
</evidence>
<dbReference type="CDD" id="cd03811">
    <property type="entry name" value="GT4_GT28_WabH-like"/>
    <property type="match status" value="1"/>
</dbReference>
<dbReference type="Gene3D" id="3.40.50.2000">
    <property type="entry name" value="Glycogen Phosphorylase B"/>
    <property type="match status" value="2"/>
</dbReference>
<proteinExistence type="predicted"/>